<sequence>MKYQSYILSILIFLLMSACTAENESQTEKNTQEYRLENVYQWLDDSNLLDGEDEDVTNNYTDNYQGITEAIRIDDITIFEFDDATYAEQFDEIPFALTKGNIGVFVSGFSSEMEGVQEVLQARGPVEGLHKGYYLSAEQQNFVEAFRNQEMTSFQVFTERFYSLDLETQEDTFHRFLYNEQVEWEGVIVKSGSDLFTSGDTEFVINGGADYSGEDWEKIQSDHQDFLPFIIEARSIASPFEIEHKKYERGESITIRGQLFEQGSKSNNKPWKLQNFSIIE</sequence>
<proteinExistence type="predicted"/>
<keyword evidence="3" id="KW-1185">Reference proteome</keyword>
<reference evidence="2 3" key="1">
    <citation type="submission" date="2019-07" db="EMBL/GenBank/DDBJ databases">
        <title>Allobacillus sp. nov. SKP isolated from shrimp paste of Euphausiacea.</title>
        <authorList>
            <person name="Kanchanasin P."/>
            <person name="Tanasupawat S."/>
            <person name="Shi W."/>
            <person name="Wu L."/>
            <person name="Ma J."/>
        </authorList>
    </citation>
    <scope>NUCLEOTIDE SEQUENCE [LARGE SCALE GENOMIC DNA]</scope>
    <source>
        <strain evidence="2 3">SKP4-8</strain>
    </source>
</reference>
<evidence type="ECO:0000313" key="3">
    <source>
        <dbReference type="Proteomes" id="UP000316425"/>
    </source>
</evidence>
<organism evidence="2 3">
    <name type="scientific">Allobacillus salarius</name>
    <dbReference type="NCBI Taxonomy" id="1955272"/>
    <lineage>
        <taxon>Bacteria</taxon>
        <taxon>Bacillati</taxon>
        <taxon>Bacillota</taxon>
        <taxon>Bacilli</taxon>
        <taxon>Bacillales</taxon>
        <taxon>Bacillaceae</taxon>
        <taxon>Allobacillus</taxon>
    </lineage>
</organism>
<dbReference type="PROSITE" id="PS51257">
    <property type="entry name" value="PROKAR_LIPOPROTEIN"/>
    <property type="match status" value="1"/>
</dbReference>
<dbReference type="RefSeq" id="WP_144087813.1">
    <property type="nucleotide sequence ID" value="NZ_VMHE01000002.1"/>
</dbReference>
<dbReference type="AlphaFoldDB" id="A0A556PS74"/>
<name>A0A556PS74_9BACI</name>
<accession>A0A556PS74</accession>
<feature type="signal peptide" evidence="1">
    <location>
        <begin position="1"/>
        <end position="21"/>
    </location>
</feature>
<evidence type="ECO:0000256" key="1">
    <source>
        <dbReference type="SAM" id="SignalP"/>
    </source>
</evidence>
<gene>
    <name evidence="2" type="ORF">FPQ13_02905</name>
</gene>
<dbReference type="EMBL" id="VMHE01000002">
    <property type="protein sequence ID" value="TSJ67224.1"/>
    <property type="molecule type" value="Genomic_DNA"/>
</dbReference>
<protein>
    <submittedName>
        <fullName evidence="2">Uncharacterized protein</fullName>
    </submittedName>
</protein>
<dbReference type="Proteomes" id="UP000316425">
    <property type="component" value="Unassembled WGS sequence"/>
</dbReference>
<dbReference type="OrthoDB" id="2962247at2"/>
<feature type="chain" id="PRO_5038655681" evidence="1">
    <location>
        <begin position="22"/>
        <end position="280"/>
    </location>
</feature>
<comment type="caution">
    <text evidence="2">The sequence shown here is derived from an EMBL/GenBank/DDBJ whole genome shotgun (WGS) entry which is preliminary data.</text>
</comment>
<keyword evidence="1" id="KW-0732">Signal</keyword>
<evidence type="ECO:0000313" key="2">
    <source>
        <dbReference type="EMBL" id="TSJ67224.1"/>
    </source>
</evidence>